<comment type="subcellular location">
    <subcellularLocation>
        <location evidence="2">Cell membrane</location>
        <topology evidence="2">Lipid-anchor</topology>
    </subcellularLocation>
</comment>
<dbReference type="Pfam" id="PF02321">
    <property type="entry name" value="OEP"/>
    <property type="match status" value="2"/>
</dbReference>
<protein>
    <submittedName>
        <fullName evidence="4">RND efflux system, outer membrane lipoprotein, NodT family</fullName>
    </submittedName>
</protein>
<gene>
    <name evidence="4" type="ORF">CfE428DRAFT_1156</name>
</gene>
<keyword evidence="5" id="KW-1185">Reference proteome</keyword>
<dbReference type="PANTHER" id="PTHR30203:SF33">
    <property type="entry name" value="BLR4455 PROTEIN"/>
    <property type="match status" value="1"/>
</dbReference>
<dbReference type="InterPro" id="IPR010131">
    <property type="entry name" value="MdtP/NodT-like"/>
</dbReference>
<sequence precursor="true">MITRTLSTSAACLVLAGCAIKTPPTGANIMAPEVRHQIPGSWSGPHARGAVAPNWIRNFHDPELTALVEDAIARNPDLKAAAANVEASRAAIRIAASSLYPRIALKGLGERQGRELRGDLGVGVDPPDLGSLGVDSSGGSGDTRTTDSSSQRWVYGLGVGASWELDVWGRIRSKKAAATAESGALEADYEYARESLAAAVARAYFTTIEAAQQEANAKETLDLYQQYSKLTEQQKQQGHASDYDVAQIRSRTAGANDTYIAAQAARAQTIRAIEVVTSHYPAGKLATRRDFPGQPKSVPSGLPAQLLERRPDIIAAERRFAATVHRTNEARTARLPRFSLSASSGLGTAQLDGVGVVEALSWSLAAGVVQPIFFGGELKAQQDIRTAEQKAAAATYVSVSLRAFEDVEDALSNDYYLHKREGTLGEMVSASSDAVKLGRQQYDQGHADMFTILRLGGENLAARVELTKVRASRLRERVNLYLALGGDFQGTGAPTK</sequence>
<organism evidence="4 5">
    <name type="scientific">Chthoniobacter flavus Ellin428</name>
    <dbReference type="NCBI Taxonomy" id="497964"/>
    <lineage>
        <taxon>Bacteria</taxon>
        <taxon>Pseudomonadati</taxon>
        <taxon>Verrucomicrobiota</taxon>
        <taxon>Spartobacteria</taxon>
        <taxon>Chthoniobacterales</taxon>
        <taxon>Chthoniobacteraceae</taxon>
        <taxon>Chthoniobacter</taxon>
    </lineage>
</organism>
<comment type="similarity">
    <text evidence="1 2">Belongs to the outer membrane factor (OMF) (TC 1.B.17) family.</text>
</comment>
<dbReference type="Proteomes" id="UP000005824">
    <property type="component" value="Unassembled WGS sequence"/>
</dbReference>
<dbReference type="RefSeq" id="WP_006978482.1">
    <property type="nucleotide sequence ID" value="NZ_ABVL01000003.1"/>
</dbReference>
<dbReference type="eggNOG" id="COG1538">
    <property type="taxonomic scope" value="Bacteria"/>
</dbReference>
<evidence type="ECO:0000256" key="1">
    <source>
        <dbReference type="ARBA" id="ARBA00007613"/>
    </source>
</evidence>
<comment type="caution">
    <text evidence="4">The sequence shown here is derived from an EMBL/GenBank/DDBJ whole genome shotgun (WGS) entry which is preliminary data.</text>
</comment>
<dbReference type="InParanoid" id="B4CX65"/>
<dbReference type="GO" id="GO:0015562">
    <property type="term" value="F:efflux transmembrane transporter activity"/>
    <property type="evidence" value="ECO:0007669"/>
    <property type="project" value="InterPro"/>
</dbReference>
<proteinExistence type="inferred from homology"/>
<dbReference type="NCBIfam" id="TIGR01845">
    <property type="entry name" value="outer_NodT"/>
    <property type="match status" value="1"/>
</dbReference>
<evidence type="ECO:0000256" key="2">
    <source>
        <dbReference type="RuleBase" id="RU362097"/>
    </source>
</evidence>
<dbReference type="EMBL" id="ABVL01000003">
    <property type="protein sequence ID" value="EDY20863.1"/>
    <property type="molecule type" value="Genomic_DNA"/>
</dbReference>
<evidence type="ECO:0000313" key="5">
    <source>
        <dbReference type="Proteomes" id="UP000005824"/>
    </source>
</evidence>
<dbReference type="Gene3D" id="1.20.1600.10">
    <property type="entry name" value="Outer membrane efflux proteins (OEP)"/>
    <property type="match status" value="1"/>
</dbReference>
<dbReference type="Gene3D" id="2.20.200.10">
    <property type="entry name" value="Outer membrane efflux proteins (OEP)"/>
    <property type="match status" value="1"/>
</dbReference>
<name>B4CX65_9BACT</name>
<evidence type="ECO:0000256" key="3">
    <source>
        <dbReference type="SAM" id="MobiDB-lite"/>
    </source>
</evidence>
<keyword evidence="2" id="KW-1134">Transmembrane beta strand</keyword>
<dbReference type="PROSITE" id="PS51257">
    <property type="entry name" value="PROKAR_LIPOPROTEIN"/>
    <property type="match status" value="1"/>
</dbReference>
<keyword evidence="2" id="KW-0564">Palmitate</keyword>
<dbReference type="InterPro" id="IPR003423">
    <property type="entry name" value="OMP_efflux"/>
</dbReference>
<dbReference type="GO" id="GO:0005886">
    <property type="term" value="C:plasma membrane"/>
    <property type="evidence" value="ECO:0007669"/>
    <property type="project" value="UniProtKB-SubCell"/>
</dbReference>
<keyword evidence="2 4" id="KW-0449">Lipoprotein</keyword>
<reference evidence="4 5" key="1">
    <citation type="journal article" date="2011" name="J. Bacteriol.">
        <title>Genome sequence of Chthoniobacter flavus Ellin428, an aerobic heterotrophic soil bacterium.</title>
        <authorList>
            <person name="Kant R."/>
            <person name="van Passel M.W."/>
            <person name="Palva A."/>
            <person name="Lucas S."/>
            <person name="Lapidus A."/>
            <person name="Glavina Del Rio T."/>
            <person name="Dalin E."/>
            <person name="Tice H."/>
            <person name="Bruce D."/>
            <person name="Goodwin L."/>
            <person name="Pitluck S."/>
            <person name="Larimer F.W."/>
            <person name="Land M.L."/>
            <person name="Hauser L."/>
            <person name="Sangwan P."/>
            <person name="de Vos W.M."/>
            <person name="Janssen P.H."/>
            <person name="Smidt H."/>
        </authorList>
    </citation>
    <scope>NUCLEOTIDE SEQUENCE [LARGE SCALE GENOMIC DNA]</scope>
    <source>
        <strain evidence="4 5">Ellin428</strain>
    </source>
</reference>
<dbReference type="PANTHER" id="PTHR30203">
    <property type="entry name" value="OUTER MEMBRANE CATION EFFLUX PROTEIN"/>
    <property type="match status" value="1"/>
</dbReference>
<accession>B4CX65</accession>
<keyword evidence="2" id="KW-0472">Membrane</keyword>
<feature type="region of interest" description="Disordered" evidence="3">
    <location>
        <begin position="117"/>
        <end position="148"/>
    </location>
</feature>
<dbReference type="STRING" id="497964.CfE428DRAFT_1156"/>
<dbReference type="AlphaFoldDB" id="B4CX65"/>
<evidence type="ECO:0000313" key="4">
    <source>
        <dbReference type="EMBL" id="EDY20863.1"/>
    </source>
</evidence>
<dbReference type="SUPFAM" id="SSF56954">
    <property type="entry name" value="Outer membrane efflux proteins (OEP)"/>
    <property type="match status" value="1"/>
</dbReference>
<keyword evidence="2" id="KW-0812">Transmembrane</keyword>